<keyword evidence="4" id="KW-0677">Repeat</keyword>
<dbReference type="Proteomes" id="UP000272942">
    <property type="component" value="Unassembled WGS sequence"/>
</dbReference>
<keyword evidence="7" id="KW-0813">Transport</keyword>
<evidence type="ECO:0000313" key="9">
    <source>
        <dbReference type="Proteomes" id="UP000272942"/>
    </source>
</evidence>
<dbReference type="AlphaFoldDB" id="A0A183BAR7"/>
<evidence type="ECO:0000313" key="8">
    <source>
        <dbReference type="EMBL" id="VDP93574.1"/>
    </source>
</evidence>
<evidence type="ECO:0000313" key="10">
    <source>
        <dbReference type="WBParaSite" id="ECPE_0001634501-mRNA-1"/>
    </source>
</evidence>
<sequence>MHNNSRSLHLITVHATDQSSAGPDLPKTFSLIAGGLAGLTGKTAVYPLDLIKKRLEIRGFETAREVFGQLPHAYTASSYKYLLRSRSEQHPLNLLRTQFYASFLCMKDIVHHEGWLGLFKGWQPSALKALISTGLTFMFFEHFRNLLHALDSPQ</sequence>
<gene>
    <name evidence="8" type="ORF">ECPE_LOCUS16302</name>
</gene>
<reference evidence="10" key="1">
    <citation type="submission" date="2016-06" db="UniProtKB">
        <authorList>
            <consortium name="WormBaseParasite"/>
        </authorList>
    </citation>
    <scope>IDENTIFICATION</scope>
</reference>
<evidence type="ECO:0000256" key="3">
    <source>
        <dbReference type="ARBA" id="ARBA00022692"/>
    </source>
</evidence>
<keyword evidence="9" id="KW-1185">Reference proteome</keyword>
<dbReference type="InterPro" id="IPR023395">
    <property type="entry name" value="MCP_dom_sf"/>
</dbReference>
<evidence type="ECO:0000256" key="5">
    <source>
        <dbReference type="ARBA" id="ARBA00023136"/>
    </source>
</evidence>
<proteinExistence type="inferred from homology"/>
<dbReference type="PROSITE" id="PS50920">
    <property type="entry name" value="SOLCAR"/>
    <property type="match status" value="1"/>
</dbReference>
<dbReference type="EMBL" id="UZAN01063752">
    <property type="protein sequence ID" value="VDP93574.1"/>
    <property type="molecule type" value="Genomic_DNA"/>
</dbReference>
<evidence type="ECO:0000256" key="1">
    <source>
        <dbReference type="ARBA" id="ARBA00004141"/>
    </source>
</evidence>
<keyword evidence="3 6" id="KW-0812">Transmembrane</keyword>
<keyword evidence="5 6" id="KW-0472">Membrane</keyword>
<comment type="similarity">
    <text evidence="2 7">Belongs to the mitochondrial carrier (TC 2.A.29) family.</text>
</comment>
<dbReference type="PANTHER" id="PTHR24089">
    <property type="entry name" value="SOLUTE CARRIER FAMILY 25"/>
    <property type="match status" value="1"/>
</dbReference>
<name>A0A183BAR7_9TREM</name>
<evidence type="ECO:0000256" key="2">
    <source>
        <dbReference type="ARBA" id="ARBA00006375"/>
    </source>
</evidence>
<dbReference type="WBParaSite" id="ECPE_0001634501-mRNA-1">
    <property type="protein sequence ID" value="ECPE_0001634501-mRNA-1"/>
    <property type="gene ID" value="ECPE_0001634501"/>
</dbReference>
<reference evidence="8 9" key="2">
    <citation type="submission" date="2018-11" db="EMBL/GenBank/DDBJ databases">
        <authorList>
            <consortium name="Pathogen Informatics"/>
        </authorList>
    </citation>
    <scope>NUCLEOTIDE SEQUENCE [LARGE SCALE GENOMIC DNA]</scope>
    <source>
        <strain evidence="8 9">Egypt</strain>
    </source>
</reference>
<protein>
    <submittedName>
        <fullName evidence="10">Peroxisomal membrane protein PMP34</fullName>
    </submittedName>
</protein>
<evidence type="ECO:0000256" key="6">
    <source>
        <dbReference type="PROSITE-ProRule" id="PRU00282"/>
    </source>
</evidence>
<comment type="subcellular location">
    <subcellularLocation>
        <location evidence="1">Membrane</location>
        <topology evidence="1">Multi-pass membrane protein</topology>
    </subcellularLocation>
</comment>
<feature type="repeat" description="Solcar" evidence="6">
    <location>
        <begin position="25"/>
        <end position="146"/>
    </location>
</feature>
<dbReference type="Pfam" id="PF00153">
    <property type="entry name" value="Mito_carr"/>
    <property type="match status" value="1"/>
</dbReference>
<dbReference type="Gene3D" id="1.50.40.10">
    <property type="entry name" value="Mitochondrial carrier domain"/>
    <property type="match status" value="1"/>
</dbReference>
<dbReference type="GO" id="GO:0016020">
    <property type="term" value="C:membrane"/>
    <property type="evidence" value="ECO:0007669"/>
    <property type="project" value="UniProtKB-SubCell"/>
</dbReference>
<dbReference type="OrthoDB" id="18574at2759"/>
<organism evidence="10">
    <name type="scientific">Echinostoma caproni</name>
    <dbReference type="NCBI Taxonomy" id="27848"/>
    <lineage>
        <taxon>Eukaryota</taxon>
        <taxon>Metazoa</taxon>
        <taxon>Spiralia</taxon>
        <taxon>Lophotrochozoa</taxon>
        <taxon>Platyhelminthes</taxon>
        <taxon>Trematoda</taxon>
        <taxon>Digenea</taxon>
        <taxon>Plagiorchiida</taxon>
        <taxon>Echinostomata</taxon>
        <taxon>Echinostomatoidea</taxon>
        <taxon>Echinostomatidae</taxon>
        <taxon>Echinostoma</taxon>
    </lineage>
</organism>
<evidence type="ECO:0000256" key="4">
    <source>
        <dbReference type="ARBA" id="ARBA00022737"/>
    </source>
</evidence>
<dbReference type="SUPFAM" id="SSF103506">
    <property type="entry name" value="Mitochondrial carrier"/>
    <property type="match status" value="1"/>
</dbReference>
<accession>A0A183BAR7</accession>
<dbReference type="InterPro" id="IPR018108">
    <property type="entry name" value="MCP_transmembrane"/>
</dbReference>
<evidence type="ECO:0000256" key="7">
    <source>
        <dbReference type="RuleBase" id="RU000488"/>
    </source>
</evidence>